<dbReference type="EMBL" id="FXAN01000038">
    <property type="protein sequence ID" value="SMF99149.1"/>
    <property type="molecule type" value="Genomic_DNA"/>
</dbReference>
<protein>
    <submittedName>
        <fullName evidence="1">Uncharacterized protein</fullName>
    </submittedName>
</protein>
<evidence type="ECO:0000313" key="1">
    <source>
        <dbReference type="EMBL" id="SMF99149.1"/>
    </source>
</evidence>
<evidence type="ECO:0000313" key="2">
    <source>
        <dbReference type="Proteomes" id="UP000198460"/>
    </source>
</evidence>
<name>A0A238H1M5_9BURK</name>
<accession>A0A238H1M5</accession>
<sequence length="37" mass="4221">MRSRATAGYEFNAIVRAAQSAERPGRYARHVHVKFLC</sequence>
<reference evidence="1 2" key="1">
    <citation type="submission" date="2017-04" db="EMBL/GenBank/DDBJ databases">
        <authorList>
            <person name="Afonso C.L."/>
            <person name="Miller P.J."/>
            <person name="Scott M.A."/>
            <person name="Spackman E."/>
            <person name="Goraichik I."/>
            <person name="Dimitrov K.M."/>
            <person name="Suarez D.L."/>
            <person name="Swayne D.E."/>
        </authorList>
    </citation>
    <scope>NUCLEOTIDE SEQUENCE [LARGE SCALE GENOMIC DNA]</scope>
    <source>
        <strain evidence="1">LMG 28154</strain>
    </source>
</reference>
<dbReference type="AlphaFoldDB" id="A0A238H1M5"/>
<dbReference type="Proteomes" id="UP000198460">
    <property type="component" value="Unassembled WGS sequence"/>
</dbReference>
<gene>
    <name evidence="1" type="ORF">BSIN_2368</name>
</gene>
<organism evidence="1 2">
    <name type="scientific">Burkholderia singularis</name>
    <dbReference type="NCBI Taxonomy" id="1503053"/>
    <lineage>
        <taxon>Bacteria</taxon>
        <taxon>Pseudomonadati</taxon>
        <taxon>Pseudomonadota</taxon>
        <taxon>Betaproteobacteria</taxon>
        <taxon>Burkholderiales</taxon>
        <taxon>Burkholderiaceae</taxon>
        <taxon>Burkholderia</taxon>
        <taxon>pseudomallei group</taxon>
    </lineage>
</organism>
<proteinExistence type="predicted"/>